<dbReference type="RefSeq" id="XP_043172374.1">
    <property type="nucleotide sequence ID" value="XM_043316439.1"/>
</dbReference>
<dbReference type="PROSITE" id="PS51462">
    <property type="entry name" value="NUDIX"/>
    <property type="match status" value="1"/>
</dbReference>
<dbReference type="OrthoDB" id="10249920at2759"/>
<reference evidence="5" key="1">
    <citation type="submission" date="2021-05" db="EMBL/GenBank/DDBJ databases">
        <authorList>
            <person name="Stam R."/>
        </authorList>
    </citation>
    <scope>NUCLEOTIDE SEQUENCE</scope>
    <source>
        <strain evidence="5">CS162</strain>
    </source>
</reference>
<dbReference type="PANTHER" id="PTHR11839">
    <property type="entry name" value="UDP/ADP-SUGAR PYROPHOSPHATASE"/>
    <property type="match status" value="1"/>
</dbReference>
<evidence type="ECO:0000259" key="4">
    <source>
        <dbReference type="PROSITE" id="PS51462"/>
    </source>
</evidence>
<dbReference type="InterPro" id="IPR015797">
    <property type="entry name" value="NUDIX_hydrolase-like_dom_sf"/>
</dbReference>
<evidence type="ECO:0000313" key="6">
    <source>
        <dbReference type="Proteomes" id="UP000676310"/>
    </source>
</evidence>
<proteinExistence type="predicted"/>
<protein>
    <recommendedName>
        <fullName evidence="4">Nudix hydrolase domain-containing protein</fullName>
    </recommendedName>
</protein>
<dbReference type="Gene3D" id="3.90.79.10">
    <property type="entry name" value="Nucleoside Triphosphate Pyrophosphohydrolase"/>
    <property type="match status" value="1"/>
</dbReference>
<evidence type="ECO:0000256" key="1">
    <source>
        <dbReference type="ARBA" id="ARBA00001946"/>
    </source>
</evidence>
<organism evidence="5 6">
    <name type="scientific">Alternaria atra</name>
    <dbReference type="NCBI Taxonomy" id="119953"/>
    <lineage>
        <taxon>Eukaryota</taxon>
        <taxon>Fungi</taxon>
        <taxon>Dikarya</taxon>
        <taxon>Ascomycota</taxon>
        <taxon>Pezizomycotina</taxon>
        <taxon>Dothideomycetes</taxon>
        <taxon>Pleosporomycetidae</taxon>
        <taxon>Pleosporales</taxon>
        <taxon>Pleosporineae</taxon>
        <taxon>Pleosporaceae</taxon>
        <taxon>Alternaria</taxon>
        <taxon>Alternaria sect. Ulocladioides</taxon>
    </lineage>
</organism>
<feature type="region of interest" description="Disordered" evidence="3">
    <location>
        <begin position="310"/>
        <end position="329"/>
    </location>
</feature>
<comment type="cofactor">
    <cofactor evidence="1">
        <name>Mg(2+)</name>
        <dbReference type="ChEBI" id="CHEBI:18420"/>
    </cofactor>
</comment>
<dbReference type="CDD" id="cd03424">
    <property type="entry name" value="NUDIX_ADPRase_Nudt5_UGPPase_Nudt14"/>
    <property type="match status" value="1"/>
</dbReference>
<dbReference type="GO" id="GO:0080042">
    <property type="term" value="F:ADP-glucose pyrophosphohydrolase activity"/>
    <property type="evidence" value="ECO:0007669"/>
    <property type="project" value="TreeGrafter"/>
</dbReference>
<dbReference type="GO" id="GO:0019693">
    <property type="term" value="P:ribose phosphate metabolic process"/>
    <property type="evidence" value="ECO:0007669"/>
    <property type="project" value="TreeGrafter"/>
</dbReference>
<evidence type="ECO:0000256" key="2">
    <source>
        <dbReference type="ARBA" id="ARBA00022801"/>
    </source>
</evidence>
<dbReference type="SUPFAM" id="SSF55811">
    <property type="entry name" value="Nudix"/>
    <property type="match status" value="1"/>
</dbReference>
<dbReference type="Proteomes" id="UP000676310">
    <property type="component" value="Unassembled WGS sequence"/>
</dbReference>
<dbReference type="AlphaFoldDB" id="A0A8J2N2L3"/>
<dbReference type="InterPro" id="IPR000086">
    <property type="entry name" value="NUDIX_hydrolase_dom"/>
</dbReference>
<keyword evidence="2" id="KW-0378">Hydrolase</keyword>
<dbReference type="EMBL" id="CAJRGZ010000023">
    <property type="protein sequence ID" value="CAG5178648.1"/>
    <property type="molecule type" value="Genomic_DNA"/>
</dbReference>
<accession>A0A8J2N2L3</accession>
<gene>
    <name evidence="5" type="ORF">ALTATR162_LOCUS8806</name>
</gene>
<dbReference type="PANTHER" id="PTHR11839:SF18">
    <property type="entry name" value="NUDIX HYDROLASE DOMAIN-CONTAINING PROTEIN"/>
    <property type="match status" value="1"/>
</dbReference>
<sequence>MDGTRHYDNPASERKLAFTLEKFNGRNLNPSVSVYLPYNLTTDVFEELISNSDDGKHAFDFPALRNWLGKLFVTLDAQQDPAHPFHKKPYQLKELDIQAADFFHAKKLGFMKLQSRVVNGGKDDEWIPGAVFLRGGSVAILIIVQPEGAGGEDEKQVILTVQPRVAASSLAFTEIPAGMVDGSGSFIGKAADEIKEETGLEVKESELLDMTKLVLEDVQPDFPSATISLQEAMYPSPGACDESITLFLCQKRLTRRHLQDLEGKTTGLEKEGEKIRLKLVPLDRLWKEAARDGKALAALSLYENLKREGKIPNMPRKAEGEPEDLRGDI</sequence>
<dbReference type="GO" id="GO:0080041">
    <property type="term" value="F:ADP-ribose pyrophosphohydrolase activity"/>
    <property type="evidence" value="ECO:0007669"/>
    <property type="project" value="TreeGrafter"/>
</dbReference>
<feature type="domain" description="Nudix hydrolase" evidence="4">
    <location>
        <begin position="133"/>
        <end position="303"/>
    </location>
</feature>
<keyword evidence="6" id="KW-1185">Reference proteome</keyword>
<evidence type="ECO:0000313" key="5">
    <source>
        <dbReference type="EMBL" id="CAG5178648.1"/>
    </source>
</evidence>
<dbReference type="GeneID" id="67020957"/>
<dbReference type="GO" id="GO:0006753">
    <property type="term" value="P:nucleoside phosphate metabolic process"/>
    <property type="evidence" value="ECO:0007669"/>
    <property type="project" value="TreeGrafter"/>
</dbReference>
<name>A0A8J2N2L3_9PLEO</name>
<evidence type="ECO:0000256" key="3">
    <source>
        <dbReference type="SAM" id="MobiDB-lite"/>
    </source>
</evidence>
<comment type="caution">
    <text evidence="5">The sequence shown here is derived from an EMBL/GenBank/DDBJ whole genome shotgun (WGS) entry which is preliminary data.</text>
</comment>